<dbReference type="Gene3D" id="3.30.750.80">
    <property type="entry name" value="RNA methyltransferase domain (HRMD) like"/>
    <property type="match status" value="1"/>
</dbReference>
<evidence type="ECO:0000256" key="4">
    <source>
        <dbReference type="ARBA" id="ARBA00022679"/>
    </source>
</evidence>
<dbReference type="GO" id="GO:0032259">
    <property type="term" value="P:methylation"/>
    <property type="evidence" value="ECO:0007669"/>
    <property type="project" value="UniProtKB-KW"/>
</dbReference>
<dbReference type="PANTHER" id="PTHR42873:SF1">
    <property type="entry name" value="S-ADENOSYLMETHIONINE-DEPENDENT METHYLTRANSFERASE DOMAIN-CONTAINING PROTEIN"/>
    <property type="match status" value="1"/>
</dbReference>
<evidence type="ECO:0000259" key="7">
    <source>
        <dbReference type="Pfam" id="PF10672"/>
    </source>
</evidence>
<keyword evidence="4 9" id="KW-0808">Transferase</keyword>
<dbReference type="Proteomes" id="UP000192783">
    <property type="component" value="Unassembled WGS sequence"/>
</dbReference>
<dbReference type="RefSeq" id="WP_084055690.1">
    <property type="nucleotide sequence ID" value="NZ_FWXF01000001.1"/>
</dbReference>
<dbReference type="EMBL" id="FWXF01000001">
    <property type="protein sequence ID" value="SMC16997.1"/>
    <property type="molecule type" value="Genomic_DNA"/>
</dbReference>
<organism evidence="9 10">
    <name type="scientific">Desulfacinum hydrothermale DSM 13146</name>
    <dbReference type="NCBI Taxonomy" id="1121390"/>
    <lineage>
        <taxon>Bacteria</taxon>
        <taxon>Pseudomonadati</taxon>
        <taxon>Thermodesulfobacteriota</taxon>
        <taxon>Syntrophobacteria</taxon>
        <taxon>Syntrophobacterales</taxon>
        <taxon>Syntrophobacteraceae</taxon>
        <taxon>Desulfacinum</taxon>
    </lineage>
</organism>
<feature type="domain" description="RlmI-like PUA" evidence="8">
    <location>
        <begin position="4"/>
        <end position="64"/>
    </location>
</feature>
<dbReference type="PROSITE" id="PS50890">
    <property type="entry name" value="PUA"/>
    <property type="match status" value="1"/>
</dbReference>
<dbReference type="Pfam" id="PF10672">
    <property type="entry name" value="Methyltrans_SAM"/>
    <property type="match status" value="1"/>
</dbReference>
<accession>A0A1W1WZF7</accession>
<evidence type="ECO:0000256" key="5">
    <source>
        <dbReference type="ARBA" id="ARBA00022691"/>
    </source>
</evidence>
<dbReference type="CDD" id="cd02440">
    <property type="entry name" value="AdoMet_MTases"/>
    <property type="match status" value="1"/>
</dbReference>
<keyword evidence="5" id="KW-0949">S-adenosyl-L-methionine</keyword>
<dbReference type="CDD" id="cd11572">
    <property type="entry name" value="RlmI_M_like"/>
    <property type="match status" value="1"/>
</dbReference>
<proteinExistence type="inferred from homology"/>
<evidence type="ECO:0000313" key="9">
    <source>
        <dbReference type="EMBL" id="SMC16997.1"/>
    </source>
</evidence>
<dbReference type="InterPro" id="IPR041532">
    <property type="entry name" value="RlmI-like_PUA"/>
</dbReference>
<dbReference type="InterPro" id="IPR029063">
    <property type="entry name" value="SAM-dependent_MTases_sf"/>
</dbReference>
<dbReference type="SUPFAM" id="SSF88697">
    <property type="entry name" value="PUA domain-like"/>
    <property type="match status" value="1"/>
</dbReference>
<keyword evidence="3 9" id="KW-0489">Methyltransferase</keyword>
<evidence type="ECO:0000256" key="2">
    <source>
        <dbReference type="ARBA" id="ARBA00022490"/>
    </source>
</evidence>
<keyword evidence="2" id="KW-0963">Cytoplasm</keyword>
<reference evidence="9 10" key="1">
    <citation type="submission" date="2017-04" db="EMBL/GenBank/DDBJ databases">
        <authorList>
            <person name="Afonso C.L."/>
            <person name="Miller P.J."/>
            <person name="Scott M.A."/>
            <person name="Spackman E."/>
            <person name="Goraichik I."/>
            <person name="Dimitrov K.M."/>
            <person name="Suarez D.L."/>
            <person name="Swayne D.E."/>
        </authorList>
    </citation>
    <scope>NUCLEOTIDE SEQUENCE [LARGE SCALE GENOMIC DNA]</scope>
    <source>
        <strain evidence="9 10">DSM 13146</strain>
    </source>
</reference>
<dbReference type="OrthoDB" id="9805492at2"/>
<gene>
    <name evidence="9" type="ORF">SAMN02746041_00214</name>
</gene>
<comment type="similarity">
    <text evidence="6">Belongs to the methyltransferase superfamily. RlmI family.</text>
</comment>
<dbReference type="STRING" id="1121390.SAMN02746041_00214"/>
<evidence type="ECO:0000259" key="8">
    <source>
        <dbReference type="Pfam" id="PF17785"/>
    </source>
</evidence>
<protein>
    <submittedName>
        <fullName evidence="9">SAM-dependent methyltransferase</fullName>
    </submittedName>
</protein>
<dbReference type="GO" id="GO:0003723">
    <property type="term" value="F:RNA binding"/>
    <property type="evidence" value="ECO:0007669"/>
    <property type="project" value="InterPro"/>
</dbReference>
<dbReference type="InterPro" id="IPR015947">
    <property type="entry name" value="PUA-like_sf"/>
</dbReference>
<dbReference type="Gene3D" id="3.40.50.150">
    <property type="entry name" value="Vaccinia Virus protein VP39"/>
    <property type="match status" value="1"/>
</dbReference>
<evidence type="ECO:0000256" key="3">
    <source>
        <dbReference type="ARBA" id="ARBA00022603"/>
    </source>
</evidence>
<comment type="subcellular location">
    <subcellularLocation>
        <location evidence="1">Cytoplasm</location>
    </subcellularLocation>
</comment>
<dbReference type="GO" id="GO:0005737">
    <property type="term" value="C:cytoplasm"/>
    <property type="evidence" value="ECO:0007669"/>
    <property type="project" value="UniProtKB-SubCell"/>
</dbReference>
<evidence type="ECO:0000313" key="10">
    <source>
        <dbReference type="Proteomes" id="UP000192783"/>
    </source>
</evidence>
<dbReference type="Pfam" id="PF17785">
    <property type="entry name" value="PUA_3"/>
    <property type="match status" value="1"/>
</dbReference>
<dbReference type="InterPro" id="IPR036974">
    <property type="entry name" value="PUA_sf"/>
</dbReference>
<evidence type="ECO:0000256" key="6">
    <source>
        <dbReference type="ARBA" id="ARBA00038091"/>
    </source>
</evidence>
<dbReference type="SUPFAM" id="SSF53335">
    <property type="entry name" value="S-adenosyl-L-methionine-dependent methyltransferases"/>
    <property type="match status" value="1"/>
</dbReference>
<dbReference type="PANTHER" id="PTHR42873">
    <property type="entry name" value="RIBOSOMAL RNA LARGE SUBUNIT METHYLTRANSFERASE"/>
    <property type="match status" value="1"/>
</dbReference>
<sequence>MDQVQLKPGAERRVLQGHRWIFSNEVDGSLKAYRPGQWVDVVSSKGVPLGSGYINPHSLIAVRLAGPTGLRPDRAWLEERLRRALDYRERAYPGEKTYRLVYGESDGLPGLIVDRYEQVLVTQVTTAGMAALEPMVHQVLVDFFQPRALVVRNDTRARLLEGLSLEKRVSHGVVAEPVQVPLHGLSLTVDPLNGQKTGLFLDQRDNREALRRWVKDAEVLDLFCYQGTWSLVAAASGAQRVVGVDQSKEAVERAARDAAANGLDDRCRFHASEVLDFLKRAGRNAFDVVVLDPPAFAKTKGAVKNALRGYTDINRRALLALRPGGVLVSCSCSYHVSQSAFQQMLVRAAQAAGRMVRVLEVRGQALDHPVLAAMPETRYLKCFFLQVLER</sequence>
<name>A0A1W1WZF7_9BACT</name>
<dbReference type="AlphaFoldDB" id="A0A1W1WZF7"/>
<dbReference type="GO" id="GO:0008168">
    <property type="term" value="F:methyltransferase activity"/>
    <property type="evidence" value="ECO:0007669"/>
    <property type="project" value="UniProtKB-KW"/>
</dbReference>
<dbReference type="CDD" id="cd21153">
    <property type="entry name" value="PUA_RlmI"/>
    <property type="match status" value="1"/>
</dbReference>
<evidence type="ECO:0000256" key="1">
    <source>
        <dbReference type="ARBA" id="ARBA00004496"/>
    </source>
</evidence>
<keyword evidence="10" id="KW-1185">Reference proteome</keyword>
<feature type="domain" description="S-adenosylmethionine-dependent methyltransferase" evidence="7">
    <location>
        <begin position="181"/>
        <end position="337"/>
    </location>
</feature>
<dbReference type="InterPro" id="IPR019614">
    <property type="entry name" value="SAM-dep_methyl-trfase"/>
</dbReference>
<dbReference type="Gene3D" id="2.30.130.10">
    <property type="entry name" value="PUA domain"/>
    <property type="match status" value="1"/>
</dbReference>